<evidence type="ECO:0000313" key="11">
    <source>
        <dbReference type="EMBL" id="GEP42283.1"/>
    </source>
</evidence>
<gene>
    <name evidence="11" type="ORF">BGE01nite_15740</name>
</gene>
<feature type="compositionally biased region" description="Basic and acidic residues" evidence="9">
    <location>
        <begin position="123"/>
        <end position="136"/>
    </location>
</feature>
<dbReference type="InterPro" id="IPR020578">
    <property type="entry name" value="Aminotrans_V_PyrdxlP_BS"/>
</dbReference>
<evidence type="ECO:0000256" key="1">
    <source>
        <dbReference type="ARBA" id="ARBA00001933"/>
    </source>
</evidence>
<evidence type="ECO:0000256" key="7">
    <source>
        <dbReference type="RuleBase" id="RU004504"/>
    </source>
</evidence>
<comment type="catalytic activity">
    <reaction evidence="6 8">
        <text>(sulfur carrier)-H + L-cysteine = (sulfur carrier)-SH + L-alanine</text>
        <dbReference type="Rhea" id="RHEA:43892"/>
        <dbReference type="Rhea" id="RHEA-COMP:14737"/>
        <dbReference type="Rhea" id="RHEA-COMP:14739"/>
        <dbReference type="ChEBI" id="CHEBI:29917"/>
        <dbReference type="ChEBI" id="CHEBI:35235"/>
        <dbReference type="ChEBI" id="CHEBI:57972"/>
        <dbReference type="ChEBI" id="CHEBI:64428"/>
        <dbReference type="EC" id="2.8.1.7"/>
    </reaction>
</comment>
<accession>A0A512M6C8</accession>
<dbReference type="GO" id="GO:0006534">
    <property type="term" value="P:cysteine metabolic process"/>
    <property type="evidence" value="ECO:0007669"/>
    <property type="project" value="UniProtKB-UniRule"/>
</dbReference>
<reference evidence="11 12" key="1">
    <citation type="submission" date="2019-07" db="EMBL/GenBank/DDBJ databases">
        <title>Whole genome shotgun sequence of Brevifollis gellanilyticus NBRC 108608.</title>
        <authorList>
            <person name="Hosoyama A."/>
            <person name="Uohara A."/>
            <person name="Ohji S."/>
            <person name="Ichikawa N."/>
        </authorList>
    </citation>
    <scope>NUCLEOTIDE SEQUENCE [LARGE SCALE GENOMIC DNA]</scope>
    <source>
        <strain evidence="11 12">NBRC 108608</strain>
    </source>
</reference>
<dbReference type="PROSITE" id="PS00595">
    <property type="entry name" value="AA_TRANSFER_CLASS_5"/>
    <property type="match status" value="1"/>
</dbReference>
<comment type="similarity">
    <text evidence="2 8">Belongs to the class-V pyridoxal-phosphate-dependent aminotransferase family. Csd subfamily.</text>
</comment>
<proteinExistence type="inferred from homology"/>
<evidence type="ECO:0000313" key="12">
    <source>
        <dbReference type="Proteomes" id="UP000321577"/>
    </source>
</evidence>
<dbReference type="SUPFAM" id="SSF53383">
    <property type="entry name" value="PLP-dependent transferases"/>
    <property type="match status" value="1"/>
</dbReference>
<dbReference type="EMBL" id="BKAG01000009">
    <property type="protein sequence ID" value="GEP42283.1"/>
    <property type="molecule type" value="Genomic_DNA"/>
</dbReference>
<keyword evidence="5 8" id="KW-0663">Pyridoxal phosphate</keyword>
<evidence type="ECO:0000256" key="8">
    <source>
        <dbReference type="RuleBase" id="RU004506"/>
    </source>
</evidence>
<sequence length="576" mass="61564">MDLGGEDTSLITRLVGELFHGGQPQVPELPATVPATLAGLPTQLPVSPQAAPPSVDSRDAGLNGGFPTTTSSAPPVHPTVVSSEPEPVSKSSSQPRSGGHSRGDSHSFEYGEPSYYNDLIGTRQKDSPVEHPLDTLYREPSFPQGVQVIDEPDFYFLKGLKGASLPPVAAPLTAFDVEGVRRDFPALHQRVNGHPLIYLDNAATTHKPQSVLDATSQFYGRDNSNIHRAAHALAERSTKLFEAGREKVRQFLGAGDAKEIVFLRGTTEAINLVANSYGRHNVGPGDEILLTQLEHHANIVPWQLLAAQTGAVIRVVPINDRGELILEEFAKLLSEKTKIVSVTHVSNALGTVNPVEQIIPLAHAVGAVVLVDGAQSTPHLPVNVSALDVDFYVFSGHKIFGPTGIGALYGKKHLLDAMPPWQGGGHMIQDVTFEKTIYRPAPEKFEAGTPDIAGVVGLGAAIDYLFRVGIPGIAAYEHTLLEYATHALSTVPGLRPIGTATNKASVLSFVIPGVSNEAIAHHLDKQGIAVRAGHHCALPAQRHFGQDTTVRPSLAFYNTFGEVDALVAALHQLPKR</sequence>
<name>A0A512M6C8_9BACT</name>
<dbReference type="Proteomes" id="UP000321577">
    <property type="component" value="Unassembled WGS sequence"/>
</dbReference>
<dbReference type="InterPro" id="IPR015424">
    <property type="entry name" value="PyrdxlP-dep_Trfase"/>
</dbReference>
<dbReference type="Gene3D" id="3.90.1150.10">
    <property type="entry name" value="Aspartate Aminotransferase, domain 1"/>
    <property type="match status" value="1"/>
</dbReference>
<evidence type="ECO:0000256" key="9">
    <source>
        <dbReference type="SAM" id="MobiDB-lite"/>
    </source>
</evidence>
<protein>
    <recommendedName>
        <fullName evidence="3 8">Cysteine desulfurase</fullName>
        <ecNumber evidence="3 8">2.8.1.7</ecNumber>
    </recommendedName>
</protein>
<feature type="region of interest" description="Disordered" evidence="9">
    <location>
        <begin position="40"/>
        <end position="136"/>
    </location>
</feature>
<dbReference type="NCBIfam" id="TIGR01979">
    <property type="entry name" value="sufS"/>
    <property type="match status" value="1"/>
</dbReference>
<dbReference type="InterPro" id="IPR015421">
    <property type="entry name" value="PyrdxlP-dep_Trfase_major"/>
</dbReference>
<dbReference type="InterPro" id="IPR015422">
    <property type="entry name" value="PyrdxlP-dep_Trfase_small"/>
</dbReference>
<comment type="cofactor">
    <cofactor evidence="1 7">
        <name>pyridoxal 5'-phosphate</name>
        <dbReference type="ChEBI" id="CHEBI:597326"/>
    </cofactor>
</comment>
<dbReference type="EC" id="2.8.1.7" evidence="3 8"/>
<comment type="function">
    <text evidence="8">Catalyzes the removal of elemental sulfur and selenium atoms from L-cysteine, L-cystine, L-selenocysteine, and L-selenocystine to produce L-alanine.</text>
</comment>
<dbReference type="Gene3D" id="3.40.640.10">
    <property type="entry name" value="Type I PLP-dependent aspartate aminotransferase-like (Major domain)"/>
    <property type="match status" value="1"/>
</dbReference>
<evidence type="ECO:0000259" key="10">
    <source>
        <dbReference type="Pfam" id="PF00266"/>
    </source>
</evidence>
<evidence type="ECO:0000256" key="6">
    <source>
        <dbReference type="ARBA" id="ARBA00050776"/>
    </source>
</evidence>
<keyword evidence="12" id="KW-1185">Reference proteome</keyword>
<feature type="domain" description="Aminotransferase class V" evidence="10">
    <location>
        <begin position="197"/>
        <end position="566"/>
    </location>
</feature>
<evidence type="ECO:0000256" key="4">
    <source>
        <dbReference type="ARBA" id="ARBA00022679"/>
    </source>
</evidence>
<evidence type="ECO:0000256" key="5">
    <source>
        <dbReference type="ARBA" id="ARBA00022898"/>
    </source>
</evidence>
<dbReference type="PANTHER" id="PTHR43586:SF8">
    <property type="entry name" value="CYSTEINE DESULFURASE 1, CHLOROPLASTIC"/>
    <property type="match status" value="1"/>
</dbReference>
<organism evidence="11 12">
    <name type="scientific">Brevifollis gellanilyticus</name>
    <dbReference type="NCBI Taxonomy" id="748831"/>
    <lineage>
        <taxon>Bacteria</taxon>
        <taxon>Pseudomonadati</taxon>
        <taxon>Verrucomicrobiota</taxon>
        <taxon>Verrucomicrobiia</taxon>
        <taxon>Verrucomicrobiales</taxon>
        <taxon>Verrucomicrobiaceae</taxon>
    </lineage>
</organism>
<dbReference type="GO" id="GO:0031071">
    <property type="term" value="F:cysteine desulfurase activity"/>
    <property type="evidence" value="ECO:0007669"/>
    <property type="project" value="UniProtKB-UniRule"/>
</dbReference>
<dbReference type="PANTHER" id="PTHR43586">
    <property type="entry name" value="CYSTEINE DESULFURASE"/>
    <property type="match status" value="1"/>
</dbReference>
<keyword evidence="4 8" id="KW-0808">Transferase</keyword>
<evidence type="ECO:0000256" key="2">
    <source>
        <dbReference type="ARBA" id="ARBA00010447"/>
    </source>
</evidence>
<dbReference type="GO" id="GO:0030170">
    <property type="term" value="F:pyridoxal phosphate binding"/>
    <property type="evidence" value="ECO:0007669"/>
    <property type="project" value="UniProtKB-UniRule"/>
</dbReference>
<feature type="compositionally biased region" description="Low complexity" evidence="9">
    <location>
        <begin position="78"/>
        <end position="98"/>
    </location>
</feature>
<comment type="caution">
    <text evidence="11">The sequence shown here is derived from an EMBL/GenBank/DDBJ whole genome shotgun (WGS) entry which is preliminary data.</text>
</comment>
<dbReference type="CDD" id="cd06453">
    <property type="entry name" value="SufS_like"/>
    <property type="match status" value="1"/>
</dbReference>
<dbReference type="Pfam" id="PF00266">
    <property type="entry name" value="Aminotran_5"/>
    <property type="match status" value="1"/>
</dbReference>
<dbReference type="AlphaFoldDB" id="A0A512M6C8"/>
<dbReference type="InterPro" id="IPR010970">
    <property type="entry name" value="Cys_dSase_SufS"/>
</dbReference>
<dbReference type="InterPro" id="IPR000192">
    <property type="entry name" value="Aminotrans_V_dom"/>
</dbReference>
<evidence type="ECO:0000256" key="3">
    <source>
        <dbReference type="ARBA" id="ARBA00012239"/>
    </source>
</evidence>